<comment type="similarity">
    <text evidence="1">Belongs to the UPF0167 family.</text>
</comment>
<evidence type="ECO:0000313" key="2">
    <source>
        <dbReference type="EMBL" id="TWU13012.1"/>
    </source>
</evidence>
<sequence length="180" mass="21311">MGQVFTYIADDILPQYAEMRRCDWCQTESSLYRINIENSQGFSDSACINCIKTLPLRWIYPKDNERIIAQLIDQRFPKGTKSQSQRFAFTVELCDDYRRTPCLPNFIQNDDWPHCCGDFTEFIGDAGTTFTGLYNEFEWWGHQDDMAREYGIEQLIDGEDRISLFKCLHCLRKFWICQYT</sequence>
<dbReference type="InterPro" id="IPR005363">
    <property type="entry name" value="UPF0167"/>
</dbReference>
<gene>
    <name evidence="2" type="ORF">CA54_18380</name>
</gene>
<proteinExistence type="inferred from homology"/>
<protein>
    <submittedName>
        <fullName evidence="2">Uncharacterized protein</fullName>
    </submittedName>
</protein>
<dbReference type="RefSeq" id="WP_146370407.1">
    <property type="nucleotide sequence ID" value="NZ_SJPP01000001.1"/>
</dbReference>
<keyword evidence="3" id="KW-1185">Reference proteome</keyword>
<dbReference type="EMBL" id="SJPP01000001">
    <property type="protein sequence ID" value="TWU13012.1"/>
    <property type="molecule type" value="Genomic_DNA"/>
</dbReference>
<dbReference type="Pfam" id="PF03691">
    <property type="entry name" value="UPF0167"/>
    <property type="match status" value="1"/>
</dbReference>
<dbReference type="OrthoDB" id="7065534at2"/>
<comment type="caution">
    <text evidence="2">The sequence shown here is derived from an EMBL/GenBank/DDBJ whole genome shotgun (WGS) entry which is preliminary data.</text>
</comment>
<dbReference type="AlphaFoldDB" id="A0A5C6BMP7"/>
<evidence type="ECO:0000313" key="3">
    <source>
        <dbReference type="Proteomes" id="UP000320735"/>
    </source>
</evidence>
<reference evidence="2 3" key="1">
    <citation type="submission" date="2019-02" db="EMBL/GenBank/DDBJ databases">
        <title>Deep-cultivation of Planctomycetes and their phenomic and genomic characterization uncovers novel biology.</title>
        <authorList>
            <person name="Wiegand S."/>
            <person name="Jogler M."/>
            <person name="Boedeker C."/>
            <person name="Pinto D."/>
            <person name="Vollmers J."/>
            <person name="Rivas-Marin E."/>
            <person name="Kohn T."/>
            <person name="Peeters S.H."/>
            <person name="Heuer A."/>
            <person name="Rast P."/>
            <person name="Oberbeckmann S."/>
            <person name="Bunk B."/>
            <person name="Jeske O."/>
            <person name="Meyerdierks A."/>
            <person name="Storesund J.E."/>
            <person name="Kallscheuer N."/>
            <person name="Luecker S."/>
            <person name="Lage O.M."/>
            <person name="Pohl T."/>
            <person name="Merkel B.J."/>
            <person name="Hornburger P."/>
            <person name="Mueller R.-W."/>
            <person name="Bruemmer F."/>
            <person name="Labrenz M."/>
            <person name="Spormann A.M."/>
            <person name="Op Den Camp H."/>
            <person name="Overmann J."/>
            <person name="Amann R."/>
            <person name="Jetten M.S.M."/>
            <person name="Mascher T."/>
            <person name="Medema M.H."/>
            <person name="Devos D.P."/>
            <person name="Kaster A.-K."/>
            <person name="Ovreas L."/>
            <person name="Rohde M."/>
            <person name="Galperin M.Y."/>
            <person name="Jogler C."/>
        </authorList>
    </citation>
    <scope>NUCLEOTIDE SEQUENCE [LARGE SCALE GENOMIC DNA]</scope>
    <source>
        <strain evidence="2 3">CA54</strain>
    </source>
</reference>
<accession>A0A5C6BMP7</accession>
<name>A0A5C6BMP7_9PLAN</name>
<dbReference type="Proteomes" id="UP000320735">
    <property type="component" value="Unassembled WGS sequence"/>
</dbReference>
<evidence type="ECO:0000256" key="1">
    <source>
        <dbReference type="ARBA" id="ARBA00008525"/>
    </source>
</evidence>
<organism evidence="2 3">
    <name type="scientific">Symmachiella macrocystis</name>
    <dbReference type="NCBI Taxonomy" id="2527985"/>
    <lineage>
        <taxon>Bacteria</taxon>
        <taxon>Pseudomonadati</taxon>
        <taxon>Planctomycetota</taxon>
        <taxon>Planctomycetia</taxon>
        <taxon>Planctomycetales</taxon>
        <taxon>Planctomycetaceae</taxon>
        <taxon>Symmachiella</taxon>
    </lineage>
</organism>